<dbReference type="SUPFAM" id="SSF53067">
    <property type="entry name" value="Actin-like ATPase domain"/>
    <property type="match status" value="2"/>
</dbReference>
<dbReference type="EMBL" id="WJXW01000015">
    <property type="protein sequence ID" value="KAF9730229.1"/>
    <property type="molecule type" value="Genomic_DNA"/>
</dbReference>
<dbReference type="PRINTS" id="PR00301">
    <property type="entry name" value="HEATSHOCK70"/>
</dbReference>
<dbReference type="OrthoDB" id="2963168at2759"/>
<comment type="caution">
    <text evidence="3">The sequence shown here is derived from an EMBL/GenBank/DDBJ whole genome shotgun (WGS) entry which is preliminary data.</text>
</comment>
<evidence type="ECO:0000313" key="4">
    <source>
        <dbReference type="Proteomes" id="UP000756921"/>
    </source>
</evidence>
<sequence length="550" mass="61066">MKGNRLVLGLDYGTTYTGVSYCETSDISVLEKHIAVVNNWPARHTLIGTEQWGSLIPTNVPRHMWTKLQLDSIQGGEAAKVIGEQEVAGYFSNRQPTDIIADFLCHVKNHLLDTLDQEYGRETWTTLPLTLVVTVPAVWSDAAKDRTLKAVKQAGFDNCSFPCMKRTVLVTEPEAAAIYTLKSLHGTAQDQQLEVGDGFIVCDMGGGTVDLISYRVGEVKPTVIEEATVGTGDQCGGSFIDRAFLRWLEHRLGAADFFELAGCRSEDLPRISLRPKLGRLVQDFNLEAKSGFSGSEPNFLRLPAPLSAIHDDAARGIVDGEIMIEPSDMIEMFEFPLRRTYELILDQIVRARRTVGLNLRYLFLVGGFSGSQYMYTKIKQFAEANNLKTIRPAYAWSAVVRGATAKGLEGDGRAPIRNRKCRRHYGTMAKGQVSWLLKKGQSLSSTETPHAKLQMSCYFWRHEIRKMDVDLQATDVDRAPNKKTKDVYQVATLSVDLRNVPEQHFKCGISKSGILYYTMGFEIGISATTSLEYTVSVGGIQYGSIAASYT</sequence>
<accession>A0A9P6G7D7</accession>
<dbReference type="Pfam" id="PF00012">
    <property type="entry name" value="HSP70"/>
    <property type="match status" value="1"/>
</dbReference>
<evidence type="ECO:0000313" key="3">
    <source>
        <dbReference type="EMBL" id="KAF9730229.1"/>
    </source>
</evidence>
<dbReference type="Gene3D" id="3.30.420.40">
    <property type="match status" value="2"/>
</dbReference>
<keyword evidence="1" id="KW-0547">Nucleotide-binding</keyword>
<dbReference type="InterPro" id="IPR043129">
    <property type="entry name" value="ATPase_NBD"/>
</dbReference>
<dbReference type="Gene3D" id="3.90.640.10">
    <property type="entry name" value="Actin, Chain A, domain 4"/>
    <property type="match status" value="1"/>
</dbReference>
<dbReference type="CDD" id="cd10170">
    <property type="entry name" value="ASKHA_NBD_HSP70"/>
    <property type="match status" value="1"/>
</dbReference>
<keyword evidence="4" id="KW-1185">Reference proteome</keyword>
<organism evidence="3 4">
    <name type="scientific">Paraphaeosphaeria minitans</name>
    <dbReference type="NCBI Taxonomy" id="565426"/>
    <lineage>
        <taxon>Eukaryota</taxon>
        <taxon>Fungi</taxon>
        <taxon>Dikarya</taxon>
        <taxon>Ascomycota</taxon>
        <taxon>Pezizomycotina</taxon>
        <taxon>Dothideomycetes</taxon>
        <taxon>Pleosporomycetidae</taxon>
        <taxon>Pleosporales</taxon>
        <taxon>Massarineae</taxon>
        <taxon>Didymosphaeriaceae</taxon>
        <taxon>Paraphaeosphaeria</taxon>
    </lineage>
</organism>
<dbReference type="InterPro" id="IPR013126">
    <property type="entry name" value="Hsp_70_fam"/>
</dbReference>
<dbReference type="PANTHER" id="PTHR14187:SF82">
    <property type="entry name" value="FAMILY CHAPERONE, PUTATIVE (AFU_ORTHOLOGUE AFUA_7G08575)-RELATED"/>
    <property type="match status" value="1"/>
</dbReference>
<gene>
    <name evidence="3" type="ORF">PMIN01_12162</name>
</gene>
<reference evidence="3" key="1">
    <citation type="journal article" date="2020" name="Mol. Plant Microbe Interact.">
        <title>Genome Sequence of the Biocontrol Agent Coniothyrium minitans strain Conio (IMI 134523).</title>
        <authorList>
            <person name="Patel D."/>
            <person name="Shittu T.A."/>
            <person name="Baroncelli R."/>
            <person name="Muthumeenakshi S."/>
            <person name="Osborne T.H."/>
            <person name="Janganan T.K."/>
            <person name="Sreenivasaprasad S."/>
        </authorList>
    </citation>
    <scope>NUCLEOTIDE SEQUENCE</scope>
    <source>
        <strain evidence="3">Conio</strain>
    </source>
</reference>
<keyword evidence="2" id="KW-0067">ATP-binding</keyword>
<evidence type="ECO:0000256" key="1">
    <source>
        <dbReference type="ARBA" id="ARBA00022741"/>
    </source>
</evidence>
<name>A0A9P6G7D7_9PLEO</name>
<evidence type="ECO:0000256" key="2">
    <source>
        <dbReference type="ARBA" id="ARBA00022840"/>
    </source>
</evidence>
<dbReference type="AlphaFoldDB" id="A0A9P6G7D7"/>
<dbReference type="Proteomes" id="UP000756921">
    <property type="component" value="Unassembled WGS sequence"/>
</dbReference>
<protein>
    <submittedName>
        <fullName evidence="3">Hsp70 protein-like protein</fullName>
    </submittedName>
</protein>
<dbReference type="GO" id="GO:0140662">
    <property type="term" value="F:ATP-dependent protein folding chaperone"/>
    <property type="evidence" value="ECO:0007669"/>
    <property type="project" value="InterPro"/>
</dbReference>
<proteinExistence type="predicted"/>
<dbReference type="PANTHER" id="PTHR14187">
    <property type="entry name" value="ALPHA KINASE/ELONGATION FACTOR 2 KINASE"/>
    <property type="match status" value="1"/>
</dbReference>
<dbReference type="GO" id="GO:0005524">
    <property type="term" value="F:ATP binding"/>
    <property type="evidence" value="ECO:0007669"/>
    <property type="project" value="UniProtKB-KW"/>
</dbReference>